<evidence type="ECO:0000259" key="2">
    <source>
        <dbReference type="Pfam" id="PF00534"/>
    </source>
</evidence>
<dbReference type="AlphaFoldDB" id="A0A086ANL7"/>
<gene>
    <name evidence="4" type="ORF">B0A62_06880</name>
    <name evidence="3" type="ORF">IW20_05130</name>
</gene>
<keyword evidence="1" id="KW-0808">Transferase</keyword>
<organism evidence="3 5">
    <name type="scientific">Flavobacterium hydatis</name>
    <name type="common">Cytophaga aquatilis</name>
    <dbReference type="NCBI Taxonomy" id="991"/>
    <lineage>
        <taxon>Bacteria</taxon>
        <taxon>Pseudomonadati</taxon>
        <taxon>Bacteroidota</taxon>
        <taxon>Flavobacteriia</taxon>
        <taxon>Flavobacteriales</taxon>
        <taxon>Flavobacteriaceae</taxon>
        <taxon>Flavobacterium</taxon>
    </lineage>
</organism>
<dbReference type="Gene3D" id="3.40.50.2000">
    <property type="entry name" value="Glycogen Phosphorylase B"/>
    <property type="match status" value="2"/>
</dbReference>
<dbReference type="PANTHER" id="PTHR46401">
    <property type="entry name" value="GLYCOSYLTRANSFERASE WBBK-RELATED"/>
    <property type="match status" value="1"/>
</dbReference>
<evidence type="ECO:0000256" key="1">
    <source>
        <dbReference type="ARBA" id="ARBA00022679"/>
    </source>
</evidence>
<sequence length="383" mass="44747">MSEKNLTLVFNPLWPEHISKDVFLVPYYLGKELDYNVNIVYTPSEKNKDLPKAINGVKLNPLRINRQESQSTFWEIIKTCLYIIKHAKSIDLLMFIRSCSPYYELQSLLYKKLNPKGKVYVKLDINPNVIVEKNNNNSSFSFKYYVHQQIKIVSLKLIDCFSCETSITYKKIKESSLPEFQFGNKLELVPNGFDEELLQSLHLQERAYDEKENLIITVGRLGSPEKNTEMFLQALNKVKLNNWQVCFIGTIDSRIEKTIELFYKENPDKIKSVNFVGPIFDKNELWEFYNRAKVFVLTSDWEGYPIVFPEAKRFRNYLVSTDVAACRDIIENEKYGACIPINDHDRLSIVLNEIVIGKRNIDVYKGYNVGDLSWQTQIKKLKL</sequence>
<dbReference type="PANTHER" id="PTHR46401:SF2">
    <property type="entry name" value="GLYCOSYLTRANSFERASE WBBK-RELATED"/>
    <property type="match status" value="1"/>
</dbReference>
<comment type="caution">
    <text evidence="3">The sequence shown here is derived from an EMBL/GenBank/DDBJ whole genome shotgun (WGS) entry which is preliminary data.</text>
</comment>
<dbReference type="eggNOG" id="COG0438">
    <property type="taxonomic scope" value="Bacteria"/>
</dbReference>
<evidence type="ECO:0000313" key="6">
    <source>
        <dbReference type="Proteomes" id="UP000198424"/>
    </source>
</evidence>
<dbReference type="EMBL" id="JPRM01000006">
    <property type="protein sequence ID" value="KFF18281.1"/>
    <property type="molecule type" value="Genomic_DNA"/>
</dbReference>
<dbReference type="CDD" id="cd03801">
    <property type="entry name" value="GT4_PimA-like"/>
    <property type="match status" value="1"/>
</dbReference>
<reference evidence="3 5" key="1">
    <citation type="submission" date="2014-07" db="EMBL/GenBank/DDBJ databases">
        <title>Genome of Flavobacterium hydatis DSM 2063.</title>
        <authorList>
            <person name="Pipes S.E."/>
            <person name="Stropko S.J."/>
            <person name="Newman J.D."/>
        </authorList>
    </citation>
    <scope>NUCLEOTIDE SEQUENCE [LARGE SCALE GENOMIC DNA]</scope>
    <source>
        <strain evidence="3 5">DSM 2063</strain>
    </source>
</reference>
<evidence type="ECO:0000313" key="3">
    <source>
        <dbReference type="EMBL" id="KFF18281.1"/>
    </source>
</evidence>
<name>A0A086ANL7_FLAHY</name>
<dbReference type="Proteomes" id="UP000198424">
    <property type="component" value="Unassembled WGS sequence"/>
</dbReference>
<feature type="domain" description="Glycosyl transferase family 1" evidence="2">
    <location>
        <begin position="206"/>
        <end position="354"/>
    </location>
</feature>
<dbReference type="STRING" id="991.IW20_05130"/>
<dbReference type="EMBL" id="MUGY01000004">
    <property type="protein sequence ID" value="OXA96969.1"/>
    <property type="molecule type" value="Genomic_DNA"/>
</dbReference>
<dbReference type="Proteomes" id="UP000028712">
    <property type="component" value="Unassembled WGS sequence"/>
</dbReference>
<dbReference type="SUPFAM" id="SSF53756">
    <property type="entry name" value="UDP-Glycosyltransferase/glycogen phosphorylase"/>
    <property type="match status" value="1"/>
</dbReference>
<accession>A0A086ANL7</accession>
<keyword evidence="6" id="KW-1185">Reference proteome</keyword>
<proteinExistence type="predicted"/>
<dbReference type="InterPro" id="IPR001296">
    <property type="entry name" value="Glyco_trans_1"/>
</dbReference>
<dbReference type="GO" id="GO:0016757">
    <property type="term" value="F:glycosyltransferase activity"/>
    <property type="evidence" value="ECO:0007669"/>
    <property type="project" value="InterPro"/>
</dbReference>
<dbReference type="RefSeq" id="WP_035619580.1">
    <property type="nucleotide sequence ID" value="NZ_JBEWQG010000011.1"/>
</dbReference>
<evidence type="ECO:0000313" key="4">
    <source>
        <dbReference type="EMBL" id="OXA96969.1"/>
    </source>
</evidence>
<dbReference type="Pfam" id="PF00534">
    <property type="entry name" value="Glycos_transf_1"/>
    <property type="match status" value="1"/>
</dbReference>
<protein>
    <recommendedName>
        <fullName evidence="2">Glycosyl transferase family 1 domain-containing protein</fullName>
    </recommendedName>
</protein>
<dbReference type="GO" id="GO:0009103">
    <property type="term" value="P:lipopolysaccharide biosynthetic process"/>
    <property type="evidence" value="ECO:0007669"/>
    <property type="project" value="TreeGrafter"/>
</dbReference>
<evidence type="ECO:0000313" key="5">
    <source>
        <dbReference type="Proteomes" id="UP000028712"/>
    </source>
</evidence>
<reference evidence="4 6" key="2">
    <citation type="submission" date="2016-11" db="EMBL/GenBank/DDBJ databases">
        <title>Whole genomes of Flavobacteriaceae.</title>
        <authorList>
            <person name="Stine C."/>
            <person name="Li C."/>
            <person name="Tadesse D."/>
        </authorList>
    </citation>
    <scope>NUCLEOTIDE SEQUENCE [LARGE SCALE GENOMIC DNA]</scope>
    <source>
        <strain evidence="4 6">ATCC 29551</strain>
    </source>
</reference>